<proteinExistence type="predicted"/>
<evidence type="ECO:0000256" key="1">
    <source>
        <dbReference type="SAM" id="Phobius"/>
    </source>
</evidence>
<keyword evidence="1" id="KW-0812">Transmembrane</keyword>
<keyword evidence="1" id="KW-1133">Transmembrane helix</keyword>
<dbReference type="KEGG" id="nva:G3M78_09030"/>
<accession>A0A7T0C2X7</accession>
<dbReference type="AlphaFoldDB" id="A0A7T0C2X7"/>
<feature type="transmembrane region" description="Helical" evidence="1">
    <location>
        <begin position="6"/>
        <end position="37"/>
    </location>
</feature>
<keyword evidence="1" id="KW-0472">Membrane</keyword>
<evidence type="ECO:0000313" key="2">
    <source>
        <dbReference type="EMBL" id="QPJ65528.1"/>
    </source>
</evidence>
<name>A0A7T0C2X7_9BACT</name>
<reference evidence="3" key="1">
    <citation type="submission" date="2020-02" db="EMBL/GenBank/DDBJ databases">
        <title>Genomic and physiological characterization of two novel Nitrospinaceae genera.</title>
        <authorList>
            <person name="Mueller A.J."/>
            <person name="Jung M.-Y."/>
            <person name="Strachan C.R."/>
            <person name="Herbold C.W."/>
            <person name="Kirkegaard R.H."/>
            <person name="Daims H."/>
        </authorList>
    </citation>
    <scope>NUCLEOTIDE SEQUENCE [LARGE SCALE GENOMIC DNA]</scope>
</reference>
<dbReference type="EMBL" id="CP048620">
    <property type="protein sequence ID" value="QPJ65528.1"/>
    <property type="molecule type" value="Genomic_DNA"/>
</dbReference>
<sequence length="47" mass="5405">MKQALSYLVIFLLSFLIFDALTVVLSVAFAVCALFYLSNRWMEKSQL</sequence>
<organism evidence="2 3">
    <name type="scientific">Candidatus Nitrohelix vancouverensis</name>
    <dbReference type="NCBI Taxonomy" id="2705534"/>
    <lineage>
        <taxon>Bacteria</taxon>
        <taxon>Pseudomonadati</taxon>
        <taxon>Nitrospinota/Tectimicrobiota group</taxon>
        <taxon>Nitrospinota</taxon>
        <taxon>Nitrospinia</taxon>
        <taxon>Nitrospinales</taxon>
        <taxon>Nitrospinaceae</taxon>
        <taxon>Candidatus Nitrohelix</taxon>
    </lineage>
</organism>
<gene>
    <name evidence="2" type="ORF">G3M78_09030</name>
</gene>
<protein>
    <submittedName>
        <fullName evidence="2">Uncharacterized protein</fullName>
    </submittedName>
</protein>
<dbReference type="Proteomes" id="UP000594464">
    <property type="component" value="Chromosome"/>
</dbReference>
<evidence type="ECO:0000313" key="3">
    <source>
        <dbReference type="Proteomes" id="UP000594464"/>
    </source>
</evidence>